<dbReference type="GeneID" id="87812607"/>
<dbReference type="RefSeq" id="XP_062631983.1">
    <property type="nucleotide sequence ID" value="XM_062775999.1"/>
</dbReference>
<sequence>MPTPSHTSTCPIRRILKGEFTDDNELLTLCTGLTVAQVKVGVTEYLADMASHVPPAHLLEMFAAREKTLKTVLAILGNGAVGTEVTEEEAEGRKNAALTAICCASKVCKMVPEAHDEVQDIFTATVSETSLLNLANGANVLIYNLCVGVISHATAGCREITELLGQYCANNDTNAVGIYVAGLSKTFTTIRDYRVAEVTMFRLKMETVFKDVVSTNVIQNHNKMMFTAEMARLGPMAKELGVALDDQLS</sequence>
<organism evidence="1 2">
    <name type="scientific">Vanrija pseudolonga</name>
    <dbReference type="NCBI Taxonomy" id="143232"/>
    <lineage>
        <taxon>Eukaryota</taxon>
        <taxon>Fungi</taxon>
        <taxon>Dikarya</taxon>
        <taxon>Basidiomycota</taxon>
        <taxon>Agaricomycotina</taxon>
        <taxon>Tremellomycetes</taxon>
        <taxon>Trichosporonales</taxon>
        <taxon>Trichosporonaceae</taxon>
        <taxon>Vanrija</taxon>
    </lineage>
</organism>
<accession>A0AAF0YGH5</accession>
<evidence type="ECO:0000313" key="2">
    <source>
        <dbReference type="Proteomes" id="UP000827549"/>
    </source>
</evidence>
<keyword evidence="2" id="KW-1185">Reference proteome</keyword>
<dbReference type="Proteomes" id="UP000827549">
    <property type="component" value="Chromosome 7"/>
</dbReference>
<gene>
    <name evidence="1" type="ORF">LOC62_07G009446</name>
</gene>
<proteinExistence type="predicted"/>
<name>A0AAF0YGH5_9TREE</name>
<dbReference type="AlphaFoldDB" id="A0AAF0YGH5"/>
<dbReference type="EMBL" id="CP086720">
    <property type="protein sequence ID" value="WOO85957.1"/>
    <property type="molecule type" value="Genomic_DNA"/>
</dbReference>
<reference evidence="1" key="1">
    <citation type="submission" date="2023-10" db="EMBL/GenBank/DDBJ databases">
        <authorList>
            <person name="Noh H."/>
        </authorList>
    </citation>
    <scope>NUCLEOTIDE SEQUENCE</scope>
    <source>
        <strain evidence="1">DUCC4014</strain>
    </source>
</reference>
<evidence type="ECO:0000313" key="1">
    <source>
        <dbReference type="EMBL" id="WOO85957.1"/>
    </source>
</evidence>
<protein>
    <submittedName>
        <fullName evidence="1">Uncharacterized protein</fullName>
    </submittedName>
</protein>